<dbReference type="EMBL" id="MFBL01000010">
    <property type="protein sequence ID" value="OGE05375.1"/>
    <property type="molecule type" value="Genomic_DNA"/>
</dbReference>
<dbReference type="InterPro" id="IPR016195">
    <property type="entry name" value="Pol/histidinol_Pase-like"/>
</dbReference>
<dbReference type="PANTHER" id="PTHR40084">
    <property type="entry name" value="PHOSPHOHYDROLASE, PHP FAMILY"/>
    <property type="match status" value="1"/>
</dbReference>
<sequence length="510" mass="56665">MKFVADLHLHSKYSRAVSPQMTLENIERWARYKGINVVATGDFTHPFWFDKLKNELEETESGLYRLKTNDKGLTQKNQALDVSHSALSEQKVYFFFSCEISSIYTQSGKGRRIHSLFFFPKLSSVEKFNLELIKKGANLRSDGRPIVGLSARDLTEIALETDEKALVIPAHAWTPWFSVFGAFSGFDSLSDCFGDMANNIYAIETGLSSDPAMNWRIKELENRSILSFSDAHSLEKMGREATVFEAEEVSYEAIYEAVARGPVSSFLPAPSINSGQAVLRVYPERNRRAVGNPSTAATPRIAFTIEFYPQEGKYHYTGHRDCGVSLSPEETSQKGERCPVCGKTLTIGVMHRVEELAQKSSKFPFDSKLAQGEQVQSSKFKVQSSNGVRWVYPDGDSRPPYVMLVPLGEILAEALGSAVGTKKVMDYYLTLVNNLGSEFNILLTAHLDNIAKNSSPKIAEGIGRVRNADIVVEPGYDGKFGIVKIWPDAASASSEEIAKDQQESQLTLFA</sequence>
<dbReference type="CDD" id="cd19067">
    <property type="entry name" value="PfuEndoQ-like"/>
    <property type="match status" value="1"/>
</dbReference>
<reference evidence="1 2" key="1">
    <citation type="journal article" date="2016" name="Nat. Commun.">
        <title>Thousands of microbial genomes shed light on interconnected biogeochemical processes in an aquifer system.</title>
        <authorList>
            <person name="Anantharaman K."/>
            <person name="Brown C.T."/>
            <person name="Hug L.A."/>
            <person name="Sharon I."/>
            <person name="Castelle C.J."/>
            <person name="Probst A.J."/>
            <person name="Thomas B.C."/>
            <person name="Singh A."/>
            <person name="Wilkins M.J."/>
            <person name="Karaoz U."/>
            <person name="Brodie E.L."/>
            <person name="Williams K.H."/>
            <person name="Hubbard S.S."/>
            <person name="Banfield J.F."/>
        </authorList>
    </citation>
    <scope>NUCLEOTIDE SEQUENCE [LARGE SCALE GENOMIC DNA]</scope>
</reference>
<name>A0A1F5HMX5_9BACT</name>
<evidence type="ECO:0000313" key="2">
    <source>
        <dbReference type="Proteomes" id="UP000178369"/>
    </source>
</evidence>
<dbReference type="Proteomes" id="UP000178369">
    <property type="component" value="Unassembled WGS sequence"/>
</dbReference>
<dbReference type="SUPFAM" id="SSF89550">
    <property type="entry name" value="PHP domain-like"/>
    <property type="match status" value="1"/>
</dbReference>
<dbReference type="Gene3D" id="3.20.20.140">
    <property type="entry name" value="Metal-dependent hydrolases"/>
    <property type="match status" value="1"/>
</dbReference>
<protein>
    <recommendedName>
        <fullName evidence="3">DNA helicase UvrD</fullName>
    </recommendedName>
</protein>
<dbReference type="AlphaFoldDB" id="A0A1F5HMX5"/>
<evidence type="ECO:0008006" key="3">
    <source>
        <dbReference type="Google" id="ProtNLM"/>
    </source>
</evidence>
<dbReference type="PANTHER" id="PTHR40084:SF1">
    <property type="entry name" value="PHOSPHOTRANSFERASE"/>
    <property type="match status" value="1"/>
</dbReference>
<dbReference type="Pfam" id="PF13263">
    <property type="entry name" value="PHP_C"/>
    <property type="match status" value="1"/>
</dbReference>
<proteinExistence type="predicted"/>
<organism evidence="1 2">
    <name type="scientific">Candidatus Curtissbacteria bacterium RIFCSPHIGHO2_12_FULL_41_17</name>
    <dbReference type="NCBI Taxonomy" id="1797722"/>
    <lineage>
        <taxon>Bacteria</taxon>
        <taxon>Candidatus Curtissiibacteriota</taxon>
    </lineage>
</organism>
<comment type="caution">
    <text evidence="1">The sequence shown here is derived from an EMBL/GenBank/DDBJ whole genome shotgun (WGS) entry which is preliminary data.</text>
</comment>
<gene>
    <name evidence="1" type="ORF">A3F45_00400</name>
</gene>
<evidence type="ECO:0000313" key="1">
    <source>
        <dbReference type="EMBL" id="OGE05375.1"/>
    </source>
</evidence>
<accession>A0A1F5HMX5</accession>